<dbReference type="RefSeq" id="WP_307393059.1">
    <property type="nucleotide sequence ID" value="NZ_BAAADK010000011.1"/>
</dbReference>
<feature type="transmembrane region" description="Helical" evidence="7">
    <location>
        <begin position="311"/>
        <end position="330"/>
    </location>
</feature>
<dbReference type="InterPro" id="IPR020846">
    <property type="entry name" value="MFS_dom"/>
</dbReference>
<accession>A0ABT9VXG8</accession>
<feature type="transmembrane region" description="Helical" evidence="7">
    <location>
        <begin position="256"/>
        <end position="275"/>
    </location>
</feature>
<dbReference type="SUPFAM" id="SSF103473">
    <property type="entry name" value="MFS general substrate transporter"/>
    <property type="match status" value="1"/>
</dbReference>
<evidence type="ECO:0000256" key="6">
    <source>
        <dbReference type="ARBA" id="ARBA00023136"/>
    </source>
</evidence>
<evidence type="ECO:0000256" key="4">
    <source>
        <dbReference type="ARBA" id="ARBA00022692"/>
    </source>
</evidence>
<feature type="transmembrane region" description="Helical" evidence="7">
    <location>
        <begin position="80"/>
        <end position="100"/>
    </location>
</feature>
<evidence type="ECO:0000313" key="9">
    <source>
        <dbReference type="EMBL" id="MDQ0165684.1"/>
    </source>
</evidence>
<dbReference type="Proteomes" id="UP001235840">
    <property type="component" value="Unassembled WGS sequence"/>
</dbReference>
<feature type="transmembrane region" description="Helical" evidence="7">
    <location>
        <begin position="106"/>
        <end position="124"/>
    </location>
</feature>
<evidence type="ECO:0000256" key="3">
    <source>
        <dbReference type="ARBA" id="ARBA00022475"/>
    </source>
</evidence>
<proteinExistence type="predicted"/>
<feature type="transmembrane region" description="Helical" evidence="7">
    <location>
        <begin position="400"/>
        <end position="420"/>
    </location>
</feature>
<evidence type="ECO:0000313" key="10">
    <source>
        <dbReference type="Proteomes" id="UP001235840"/>
    </source>
</evidence>
<keyword evidence="6 7" id="KW-0472">Membrane</keyword>
<evidence type="ECO:0000256" key="2">
    <source>
        <dbReference type="ARBA" id="ARBA00022448"/>
    </source>
</evidence>
<dbReference type="Gene3D" id="1.20.1250.20">
    <property type="entry name" value="MFS general substrate transporter like domains"/>
    <property type="match status" value="1"/>
</dbReference>
<dbReference type="InterPro" id="IPR011701">
    <property type="entry name" value="MFS"/>
</dbReference>
<feature type="transmembrane region" description="Helical" evidence="7">
    <location>
        <begin position="281"/>
        <end position="304"/>
    </location>
</feature>
<keyword evidence="5 7" id="KW-1133">Transmembrane helix</keyword>
<feature type="transmembrane region" description="Helical" evidence="7">
    <location>
        <begin position="145"/>
        <end position="167"/>
    </location>
</feature>
<dbReference type="PANTHER" id="PTHR23513">
    <property type="entry name" value="INTEGRAL MEMBRANE EFFLUX PROTEIN-RELATED"/>
    <property type="match status" value="1"/>
</dbReference>
<evidence type="ECO:0000256" key="1">
    <source>
        <dbReference type="ARBA" id="ARBA00004651"/>
    </source>
</evidence>
<feature type="domain" description="Major facilitator superfamily (MFS) profile" evidence="8">
    <location>
        <begin position="244"/>
        <end position="438"/>
    </location>
</feature>
<keyword evidence="3" id="KW-1003">Cell membrane</keyword>
<keyword evidence="4 7" id="KW-0812">Transmembrane</keyword>
<dbReference type="PANTHER" id="PTHR23513:SF19">
    <property type="entry name" value="MAJOR FACILITATOR SUPERFAMILY (MFS) PROFILE DOMAIN-CONTAINING PROTEIN"/>
    <property type="match status" value="1"/>
</dbReference>
<keyword evidence="2" id="KW-0813">Transport</keyword>
<dbReference type="InterPro" id="IPR036259">
    <property type="entry name" value="MFS_trans_sf"/>
</dbReference>
<feature type="transmembrane region" description="Helical" evidence="7">
    <location>
        <begin position="47"/>
        <end position="68"/>
    </location>
</feature>
<dbReference type="PROSITE" id="PS50850">
    <property type="entry name" value="MFS"/>
    <property type="match status" value="1"/>
</dbReference>
<evidence type="ECO:0000259" key="8">
    <source>
        <dbReference type="PROSITE" id="PS50850"/>
    </source>
</evidence>
<protein>
    <submittedName>
        <fullName evidence="9">MFS family permease</fullName>
    </submittedName>
</protein>
<evidence type="ECO:0000256" key="5">
    <source>
        <dbReference type="ARBA" id="ARBA00022989"/>
    </source>
</evidence>
<dbReference type="EMBL" id="JAUSTY010000005">
    <property type="protein sequence ID" value="MDQ0165684.1"/>
    <property type="molecule type" value="Genomic_DNA"/>
</dbReference>
<comment type="caution">
    <text evidence="9">The sequence shown here is derived from an EMBL/GenBank/DDBJ whole genome shotgun (WGS) entry which is preliminary data.</text>
</comment>
<dbReference type="Pfam" id="PF07690">
    <property type="entry name" value="MFS_1"/>
    <property type="match status" value="1"/>
</dbReference>
<organism evidence="9 10">
    <name type="scientific">Caldalkalibacillus horti</name>
    <dbReference type="NCBI Taxonomy" id="77523"/>
    <lineage>
        <taxon>Bacteria</taxon>
        <taxon>Bacillati</taxon>
        <taxon>Bacillota</taxon>
        <taxon>Bacilli</taxon>
        <taxon>Bacillales</taxon>
        <taxon>Bacillaceae</taxon>
        <taxon>Caldalkalibacillus</taxon>
    </lineage>
</organism>
<sequence length="438" mass="48681">MKVQKRKALWKQSNFFFLFSSQVSQSMAFILLQVVVMVEIYAQTGSVFGSSLVPAINAFGLFIGGVLGSYYMQHFSEVRLLQSIGLLRAAIVVALGFVLFSDSTALVVLLTLLFLQALAGSWYQPARFSLLPRVVSKAQYMKANGTLAMIHQMFMTAGWALGGVLVVWLPLSWMIGLVSFLFAFSGIAIGMIKIAKRVDIESDLIVKSVEMERAEIEGAANTGEARKQTNKPFPAWRKVFTYPIIRTVTIMDFFENLANVIWASAFLLIFTTEILGKGTEWWGFINASYWVGAIIGSVTILSITSILEKRLGTVIAISSLVMCLMTLLFALIPIPWLALIVCVLMGPVYQAREICQETIMQDVLEEKERANVMAARSALLTPWSSLTFLIMGFIGEKIGIQWVFILGGALYGLTFIVAIFQKKLLEYKYVVDEVSLLD</sequence>
<gene>
    <name evidence="9" type="ORF">J2S11_001585</name>
</gene>
<keyword evidence="10" id="KW-1185">Reference proteome</keyword>
<evidence type="ECO:0000256" key="7">
    <source>
        <dbReference type="SAM" id="Phobius"/>
    </source>
</evidence>
<reference evidence="9 10" key="1">
    <citation type="submission" date="2023-07" db="EMBL/GenBank/DDBJ databases">
        <title>Genomic Encyclopedia of Type Strains, Phase IV (KMG-IV): sequencing the most valuable type-strain genomes for metagenomic binning, comparative biology and taxonomic classification.</title>
        <authorList>
            <person name="Goeker M."/>
        </authorList>
    </citation>
    <scope>NUCLEOTIDE SEQUENCE [LARGE SCALE GENOMIC DNA]</scope>
    <source>
        <strain evidence="9 10">DSM 12751</strain>
    </source>
</reference>
<feature type="transmembrane region" description="Helical" evidence="7">
    <location>
        <begin position="173"/>
        <end position="192"/>
    </location>
</feature>
<comment type="subcellular location">
    <subcellularLocation>
        <location evidence="1">Cell membrane</location>
        <topology evidence="1">Multi-pass membrane protein</topology>
    </subcellularLocation>
</comment>
<dbReference type="CDD" id="cd06173">
    <property type="entry name" value="MFS_MefA_like"/>
    <property type="match status" value="1"/>
</dbReference>
<feature type="transmembrane region" description="Helical" evidence="7">
    <location>
        <begin position="15"/>
        <end position="41"/>
    </location>
</feature>
<name>A0ABT9VXG8_9BACI</name>